<proteinExistence type="predicted"/>
<organism evidence="2 3">
    <name type="scientific">Fundicoccus ignavus</name>
    <dbReference type="NCBI Taxonomy" id="2664442"/>
    <lineage>
        <taxon>Bacteria</taxon>
        <taxon>Bacillati</taxon>
        <taxon>Bacillota</taxon>
        <taxon>Bacilli</taxon>
        <taxon>Lactobacillales</taxon>
        <taxon>Aerococcaceae</taxon>
        <taxon>Fundicoccus</taxon>
    </lineage>
</organism>
<dbReference type="SMART" id="SM00871">
    <property type="entry name" value="AraC_E_bind"/>
    <property type="match status" value="1"/>
</dbReference>
<dbReference type="Gene3D" id="3.20.80.10">
    <property type="entry name" value="Regulatory factor, effector binding domain"/>
    <property type="match status" value="1"/>
</dbReference>
<dbReference type="PANTHER" id="PTHR36444:SF2">
    <property type="entry name" value="TRANSCRIPTIONAL REGULATOR PROTEIN YOBU-RELATED"/>
    <property type="match status" value="1"/>
</dbReference>
<dbReference type="InterPro" id="IPR053182">
    <property type="entry name" value="YobU-like_regulator"/>
</dbReference>
<evidence type="ECO:0000313" key="2">
    <source>
        <dbReference type="EMBL" id="MRI84729.1"/>
    </source>
</evidence>
<dbReference type="PANTHER" id="PTHR36444">
    <property type="entry name" value="TRANSCRIPTIONAL REGULATOR PROTEIN YOBU-RELATED"/>
    <property type="match status" value="1"/>
</dbReference>
<dbReference type="AlphaFoldDB" id="A0A6I2GHJ3"/>
<evidence type="ECO:0000259" key="1">
    <source>
        <dbReference type="SMART" id="SM00871"/>
    </source>
</evidence>
<evidence type="ECO:0000313" key="3">
    <source>
        <dbReference type="Proteomes" id="UP000430975"/>
    </source>
</evidence>
<keyword evidence="3" id="KW-1185">Reference proteome</keyword>
<dbReference type="Pfam" id="PF06445">
    <property type="entry name" value="GyrI-like"/>
    <property type="match status" value="1"/>
</dbReference>
<dbReference type="EMBL" id="WJQS01000002">
    <property type="protein sequence ID" value="MRI84729.1"/>
    <property type="molecule type" value="Genomic_DNA"/>
</dbReference>
<dbReference type="InterPro" id="IPR029442">
    <property type="entry name" value="GyrI-like"/>
</dbReference>
<dbReference type="InterPro" id="IPR010499">
    <property type="entry name" value="AraC_E-bd"/>
</dbReference>
<reference evidence="2 3" key="1">
    <citation type="submission" date="2019-11" db="EMBL/GenBank/DDBJ databases">
        <title>Characterisation of Fundicoccus ignavus gen. nov. sp. nov., a novel genus of the family Aerococcaceae isolated from bulk tank milk.</title>
        <authorList>
            <person name="Siebert A."/>
            <person name="Huptas C."/>
            <person name="Wenning M."/>
            <person name="Scherer S."/>
            <person name="Doll E.V."/>
        </authorList>
    </citation>
    <scope>NUCLEOTIDE SEQUENCE [LARGE SCALE GENOMIC DNA]</scope>
    <source>
        <strain evidence="2 3">WS4759</strain>
    </source>
</reference>
<comment type="caution">
    <text evidence="2">The sequence shown here is derived from an EMBL/GenBank/DDBJ whole genome shotgun (WGS) entry which is preliminary data.</text>
</comment>
<gene>
    <name evidence="2" type="ORF">GIY09_02300</name>
</gene>
<sequence length="154" mass="17550">MLKRIVKKEAFEVAGIKLEQITSAECPNAWNALYEKASFIPLEMMGNGQSMGLCYGEMNGDKINYMAAYHLNDHTKAEELGLDILALPSAEYFVLTLKGPVPQSIQEGWQYVMEEYFPTYGFQHAGTPDFELYSQGDMTSEHYTMELWVPFVRL</sequence>
<protein>
    <recommendedName>
        <fullName evidence="1">AraC effector-binding domain-containing protein</fullName>
    </recommendedName>
</protein>
<name>A0A6I2GHJ3_9LACT</name>
<dbReference type="Proteomes" id="UP000430975">
    <property type="component" value="Unassembled WGS sequence"/>
</dbReference>
<dbReference type="InterPro" id="IPR011256">
    <property type="entry name" value="Reg_factor_effector_dom_sf"/>
</dbReference>
<feature type="domain" description="AraC effector-binding" evidence="1">
    <location>
        <begin position="1"/>
        <end position="152"/>
    </location>
</feature>
<accession>A0A6I2GHJ3</accession>
<dbReference type="SUPFAM" id="SSF55136">
    <property type="entry name" value="Probable bacterial effector-binding domain"/>
    <property type="match status" value="1"/>
</dbReference>